<dbReference type="Proteomes" id="UP000249287">
    <property type="component" value="Segment"/>
</dbReference>
<dbReference type="EMBL" id="MG011690">
    <property type="protein sequence ID" value="AVK76432.1"/>
    <property type="molecule type" value="Genomic_DNA"/>
</dbReference>
<reference evidence="3" key="1">
    <citation type="journal article" date="2018" name="Nat. Commun.">
        <title>Diversity and evolution of the emerging Pandoraviridae family.</title>
        <authorList>
            <person name="Legendre M."/>
            <person name="Fabre E."/>
            <person name="Poirot O."/>
            <person name="Jeudy S."/>
            <person name="Lartigue A."/>
            <person name="Alempic J.M."/>
            <person name="Beucher L."/>
            <person name="Philippe N."/>
            <person name="Bertaux L."/>
            <person name="Christo-Foroux E."/>
            <person name="Labadie K."/>
            <person name="Coute Y."/>
            <person name="Abergel C."/>
            <person name="Claverie J.M."/>
        </authorList>
    </citation>
    <scope>NUCLEOTIDE SEQUENCE [LARGE SCALE GENOMIC DNA]</scope>
    <source>
        <strain evidence="3">Neocaledonia</strain>
    </source>
</reference>
<organism evidence="3">
    <name type="scientific">Pandoravirus neocaledonia</name>
    <dbReference type="NCBI Taxonomy" id="2107708"/>
    <lineage>
        <taxon>Viruses</taxon>
        <taxon>Pandoravirus</taxon>
    </lineage>
</organism>
<gene>
    <name evidence="3" type="ORF">pneo_cds_825</name>
</gene>
<protein>
    <submittedName>
        <fullName evidence="3">Morn repeat domain containing protein</fullName>
    </submittedName>
</protein>
<dbReference type="GeneID" id="36843145"/>
<evidence type="ECO:0000313" key="3">
    <source>
        <dbReference type="EMBL" id="AVK76432.1"/>
    </source>
</evidence>
<sequence length="460" mass="50063">MNGHGDDMADACLFDLLPDEVVIEILIALGGGDVGALSKWAMTCRRHAVVAADPTLWKRLYEKRFGDPYHRRFESEGKDWRWLYRARACVVGAATADRDPRARVGTVKILQQDAEWTYWGDLLGVIPDGYGLALPQDPATCPPLWIDGRAVVATARDRYEGHWKCGQRHGRGIETLQSGGSYDGDWEANERHGHGTYTWSDASVHIGQWQHGDRHGHGSARYADGDWYDGDWVRGHQHGYGSYTHANGARYDGQWENGLPHGYGEETSLDGMAYYGLYRCGKRCGYGVATQDGVTIYRGQWANDKIAGYGVARYADGATWCGWSVDGAKCGYGVYRWPDGTEYAGLFEADQPCDSGVYVTPSGERTVVVGGDSDAHAVVTRPDGFTYTGGWSAGLGSFGQGTCTYSDGSCIAGTWRGAMALGGTITAHRTRDTPCGIDSPCEACAVMARSRGINTGPVCE</sequence>
<dbReference type="InterPro" id="IPR036047">
    <property type="entry name" value="F-box-like_dom_sf"/>
</dbReference>
<dbReference type="Gene3D" id="2.20.110.10">
    <property type="entry name" value="Histone H3 K4-specific methyltransferase SET7/9 N-terminal domain"/>
    <property type="match status" value="4"/>
</dbReference>
<dbReference type="PANTHER" id="PTHR23084">
    <property type="entry name" value="PHOSPHATIDYLINOSITOL-4-PHOSPHATE 5-KINASE RELATED"/>
    <property type="match status" value="1"/>
</dbReference>
<dbReference type="SUPFAM" id="SSF81383">
    <property type="entry name" value="F-box domain"/>
    <property type="match status" value="1"/>
</dbReference>
<evidence type="ECO:0000259" key="2">
    <source>
        <dbReference type="Pfam" id="PF12937"/>
    </source>
</evidence>
<dbReference type="SMART" id="SM00698">
    <property type="entry name" value="MORN"/>
    <property type="match status" value="9"/>
</dbReference>
<dbReference type="Pfam" id="PF12937">
    <property type="entry name" value="F-box-like"/>
    <property type="match status" value="1"/>
</dbReference>
<dbReference type="KEGG" id="vg:36843145"/>
<dbReference type="RefSeq" id="YP_009482435.1">
    <property type="nucleotide sequence ID" value="NC_037666.1"/>
</dbReference>
<name>A0A2U7UDE9_9VIRU</name>
<dbReference type="PANTHER" id="PTHR23084:SF263">
    <property type="entry name" value="MORN REPEAT-CONTAINING PROTEIN 1"/>
    <property type="match status" value="1"/>
</dbReference>
<dbReference type="Gene3D" id="1.20.1280.50">
    <property type="match status" value="1"/>
</dbReference>
<evidence type="ECO:0000256" key="1">
    <source>
        <dbReference type="ARBA" id="ARBA00022737"/>
    </source>
</evidence>
<dbReference type="Pfam" id="PF02493">
    <property type="entry name" value="MORN"/>
    <property type="match status" value="9"/>
</dbReference>
<feature type="domain" description="F-box" evidence="2">
    <location>
        <begin position="15"/>
        <end position="62"/>
    </location>
</feature>
<proteinExistence type="predicted"/>
<keyword evidence="1" id="KW-0677">Repeat</keyword>
<dbReference type="SUPFAM" id="SSF82185">
    <property type="entry name" value="Histone H3 K4-specific methyltransferase SET7/9 N-terminal domain"/>
    <property type="match status" value="2"/>
</dbReference>
<dbReference type="InterPro" id="IPR003409">
    <property type="entry name" value="MORN"/>
</dbReference>
<dbReference type="InterPro" id="IPR001810">
    <property type="entry name" value="F-box_dom"/>
</dbReference>
<accession>A0A2U7UDE9</accession>